<accession>A0ABM7VC66</accession>
<evidence type="ECO:0000313" key="2">
    <source>
        <dbReference type="Proteomes" id="UP001354989"/>
    </source>
</evidence>
<reference evidence="1 2" key="1">
    <citation type="submission" date="2021-12" db="EMBL/GenBank/DDBJ databases">
        <title>Genome sequencing of bacteria with rrn-lacking chromosome and rrn-plasmid.</title>
        <authorList>
            <person name="Anda M."/>
            <person name="Iwasaki W."/>
        </authorList>
    </citation>
    <scope>NUCLEOTIDE SEQUENCE [LARGE SCALE GENOMIC DNA]</scope>
    <source>
        <strain evidence="1 2">NBRC 101262</strain>
    </source>
</reference>
<sequence length="48" mass="5745">MIAVDKPSLFFWQKNTRRLSKSNGQQTTEYYFLSATYALLFFKQKPLH</sequence>
<name>A0ABM7VC66_9BACT</name>
<proteinExistence type="predicted"/>
<dbReference type="Proteomes" id="UP001354989">
    <property type="component" value="Chromosome"/>
</dbReference>
<keyword evidence="2" id="KW-1185">Reference proteome</keyword>
<gene>
    <name evidence="1" type="ORF">PEPS_08070</name>
</gene>
<organism evidence="1 2">
    <name type="scientific">Persicobacter psychrovividus</name>
    <dbReference type="NCBI Taxonomy" id="387638"/>
    <lineage>
        <taxon>Bacteria</taxon>
        <taxon>Pseudomonadati</taxon>
        <taxon>Bacteroidota</taxon>
        <taxon>Cytophagia</taxon>
        <taxon>Cytophagales</taxon>
        <taxon>Persicobacteraceae</taxon>
        <taxon>Persicobacter</taxon>
    </lineage>
</organism>
<dbReference type="EMBL" id="AP025292">
    <property type="protein sequence ID" value="BDC98526.1"/>
    <property type="molecule type" value="Genomic_DNA"/>
</dbReference>
<protein>
    <submittedName>
        <fullName evidence="1">Uncharacterized protein</fullName>
    </submittedName>
</protein>
<evidence type="ECO:0000313" key="1">
    <source>
        <dbReference type="EMBL" id="BDC98526.1"/>
    </source>
</evidence>